<gene>
    <name evidence="1" type="ORF">JI751_03175</name>
</gene>
<proteinExistence type="predicted"/>
<dbReference type="RefSeq" id="WP_201933297.1">
    <property type="nucleotide sequence ID" value="NZ_JAERSG010000001.1"/>
</dbReference>
<organism evidence="1 2">
    <name type="scientific">Nocardioides baculatus</name>
    <dbReference type="NCBI Taxonomy" id="2801337"/>
    <lineage>
        <taxon>Bacteria</taxon>
        <taxon>Bacillati</taxon>
        <taxon>Actinomycetota</taxon>
        <taxon>Actinomycetes</taxon>
        <taxon>Propionibacteriales</taxon>
        <taxon>Nocardioidaceae</taxon>
        <taxon>Nocardioides</taxon>
    </lineage>
</organism>
<accession>A0ABS1L4J8</accession>
<evidence type="ECO:0000313" key="1">
    <source>
        <dbReference type="EMBL" id="MBL0746599.1"/>
    </source>
</evidence>
<name>A0ABS1L4J8_9ACTN</name>
<keyword evidence="2" id="KW-1185">Reference proteome</keyword>
<sequence length="218" mass="24437">MGVMESAVALRSTDADEVADVFQSFMRSLGHPVEVHYEFDPSTSQLTRHDVLVAPARDGWVHLRPHYVVPPEALAVEMTLRLGTLASAIMIYEDVLWSHHLVDRGTELDRHVNIPEYFGAGEYDESWLGDADVVAEAVGVDRAAIAPYFQQVSVRRARSRLRPPPKAHPDDQHHLVDGWVVTELWRRMGIHWPGGKDVLVRVPVGPDGTEVLAEWARS</sequence>
<dbReference type="EMBL" id="JAERSG010000001">
    <property type="protein sequence ID" value="MBL0746599.1"/>
    <property type="molecule type" value="Genomic_DNA"/>
</dbReference>
<dbReference type="Proteomes" id="UP000636918">
    <property type="component" value="Unassembled WGS sequence"/>
</dbReference>
<protein>
    <submittedName>
        <fullName evidence="1">Uncharacterized protein</fullName>
    </submittedName>
</protein>
<evidence type="ECO:0000313" key="2">
    <source>
        <dbReference type="Proteomes" id="UP000636918"/>
    </source>
</evidence>
<comment type="caution">
    <text evidence="1">The sequence shown here is derived from an EMBL/GenBank/DDBJ whole genome shotgun (WGS) entry which is preliminary data.</text>
</comment>
<reference evidence="1 2" key="1">
    <citation type="submission" date="2021-01" db="EMBL/GenBank/DDBJ databases">
        <title>Genome seq and assembly of Nocardiodes sp. G10.</title>
        <authorList>
            <person name="Chhetri G."/>
        </authorList>
    </citation>
    <scope>NUCLEOTIDE SEQUENCE [LARGE SCALE GENOMIC DNA]</scope>
    <source>
        <strain evidence="1 2">G10</strain>
    </source>
</reference>